<feature type="chain" id="PRO_5001557107" evidence="2">
    <location>
        <begin position="21"/>
        <end position="223"/>
    </location>
</feature>
<dbReference type="Proteomes" id="UP000024329">
    <property type="component" value="Unassembled WGS sequence"/>
</dbReference>
<dbReference type="eggNOG" id="ENOG50333E1">
    <property type="taxonomic scope" value="Bacteria"/>
</dbReference>
<feature type="signal peptide" evidence="2">
    <location>
        <begin position="1"/>
        <end position="20"/>
    </location>
</feature>
<accession>A0A031K3R9</accession>
<dbReference type="EMBL" id="JFYZ01000002">
    <property type="protein sequence ID" value="EZP83829.1"/>
    <property type="molecule type" value="Genomic_DNA"/>
</dbReference>
<dbReference type="AlphaFoldDB" id="A0A031K3R9"/>
<feature type="region of interest" description="Disordered" evidence="1">
    <location>
        <begin position="184"/>
        <end position="223"/>
    </location>
</feature>
<reference evidence="3 4" key="1">
    <citation type="submission" date="2014-03" db="EMBL/GenBank/DDBJ databases">
        <title>Whole genome sequence of Novosphingobium resinovorum KF1.</title>
        <authorList>
            <person name="Gan H.M."/>
            <person name="Gan H.Y."/>
            <person name="Chew T.H."/>
            <person name="Savka M.A."/>
        </authorList>
    </citation>
    <scope>NUCLEOTIDE SEQUENCE [LARGE SCALE GENOMIC DNA]</scope>
    <source>
        <strain evidence="3 4">KF1</strain>
    </source>
</reference>
<protein>
    <submittedName>
        <fullName evidence="3">Uncharacterized protein</fullName>
    </submittedName>
</protein>
<dbReference type="STRING" id="158500.BES08_07835"/>
<evidence type="ECO:0000256" key="2">
    <source>
        <dbReference type="SAM" id="SignalP"/>
    </source>
</evidence>
<gene>
    <name evidence="3" type="ORF">BV97_01019</name>
</gene>
<proteinExistence type="predicted"/>
<organism evidence="3 4">
    <name type="scientific">Novosphingobium resinovorum</name>
    <dbReference type="NCBI Taxonomy" id="158500"/>
    <lineage>
        <taxon>Bacteria</taxon>
        <taxon>Pseudomonadati</taxon>
        <taxon>Pseudomonadota</taxon>
        <taxon>Alphaproteobacteria</taxon>
        <taxon>Sphingomonadales</taxon>
        <taxon>Sphingomonadaceae</taxon>
        <taxon>Novosphingobium</taxon>
    </lineage>
</organism>
<dbReference type="PATRIC" id="fig|158500.4.peg.1044"/>
<evidence type="ECO:0000256" key="1">
    <source>
        <dbReference type="SAM" id="MobiDB-lite"/>
    </source>
</evidence>
<feature type="compositionally biased region" description="Basic and acidic residues" evidence="1">
    <location>
        <begin position="184"/>
        <end position="216"/>
    </location>
</feature>
<sequence>MSRKWLGAIVVASLSAGTLAAPAAARQDEKPITSRDPDAVDVAKTPMTDLNVGRDGEIPPLLVNATTEPYTLHGLSKCRQIAGAIQQLDEVLGPDIDLPAEERDRISAGRVGKWVVASFIPFRGLIREVSGANAQDRKVNAAIQAGLTRRGFLKGVGSAKGCRYPASPAPASVVQARVNELKAMEQEKDAKKKAKSEAKADAKSDRDLAFKTEPDARQPSPKN</sequence>
<evidence type="ECO:0000313" key="3">
    <source>
        <dbReference type="EMBL" id="EZP83829.1"/>
    </source>
</evidence>
<comment type="caution">
    <text evidence="3">The sequence shown here is derived from an EMBL/GenBank/DDBJ whole genome shotgun (WGS) entry which is preliminary data.</text>
</comment>
<evidence type="ECO:0000313" key="4">
    <source>
        <dbReference type="Proteomes" id="UP000024329"/>
    </source>
</evidence>
<name>A0A031K3R9_9SPHN</name>
<dbReference type="RefSeq" id="WP_008831304.1">
    <property type="nucleotide sequence ID" value="NZ_JFYZ01000002.1"/>
</dbReference>
<keyword evidence="2" id="KW-0732">Signal</keyword>